<dbReference type="Proteomes" id="UP000348942">
    <property type="component" value="Chromosome 1"/>
</dbReference>
<dbReference type="PANTHER" id="PTHR38043:SF1">
    <property type="entry name" value="PROTEIN HEMX"/>
    <property type="match status" value="1"/>
</dbReference>
<dbReference type="InterPro" id="IPR007470">
    <property type="entry name" value="HemX"/>
</dbReference>
<dbReference type="Pfam" id="PF04375">
    <property type="entry name" value="HemX"/>
    <property type="match status" value="1"/>
</dbReference>
<name>A0A5Q0TG86_9VIBR</name>
<protein>
    <submittedName>
        <fullName evidence="4">Heme biosynthesis operon protein HemX</fullName>
    </submittedName>
</protein>
<gene>
    <name evidence="4" type="ORF">GFB47_11205</name>
</gene>
<keyword evidence="5" id="KW-1185">Reference proteome</keyword>
<evidence type="ECO:0000313" key="4">
    <source>
        <dbReference type="EMBL" id="QGA65900.1"/>
    </source>
</evidence>
<dbReference type="EMBL" id="CP045699">
    <property type="protein sequence ID" value="QGA65900.1"/>
    <property type="molecule type" value="Genomic_DNA"/>
</dbReference>
<evidence type="ECO:0000256" key="3">
    <source>
        <dbReference type="SAM" id="Phobius"/>
    </source>
</evidence>
<organism evidence="4 5">
    <name type="scientific">Vibrio algicola</name>
    <dbReference type="NCBI Taxonomy" id="2662262"/>
    <lineage>
        <taxon>Bacteria</taxon>
        <taxon>Pseudomonadati</taxon>
        <taxon>Pseudomonadota</taxon>
        <taxon>Gammaproteobacteria</taxon>
        <taxon>Vibrionales</taxon>
        <taxon>Vibrionaceae</taxon>
        <taxon>Vibrio</taxon>
    </lineage>
</organism>
<keyword evidence="1" id="KW-0175">Coiled coil</keyword>
<sequence>MTDNNSTNAAVTQTSQASHSAASNKKTKKPGSKRATAAIILALLVAGSVVAYEQYQYTQNQKTIGKLSAQVTQLQNNINQQLQDNKQQFQKDSQHLIHKVGTNSEQQQKSIKSLQLALADIKGRSPNDWLLAEADYLTKMAGRKLFLEHDIESATQLMQSADQRIAALNDPSLVSLRKSMAEDITQLKSLPIIDRDGLIINLISLQTEIDKLPLANSLLPKEEKKQDIAVSEDINDWQDNLLTSVKDFTGHFITFRTRDGNATPLLSPEQHFYFKENMKAKLEGAIKGVNVENNDIYQASLQAALDWSNKYFNQHSLKVQKFEQALRQLKEKNITVNYPVKLKSQKPLTDVISDRLRRSVTVVGKGDK</sequence>
<dbReference type="AlphaFoldDB" id="A0A5Q0TG86"/>
<evidence type="ECO:0000256" key="2">
    <source>
        <dbReference type="SAM" id="MobiDB-lite"/>
    </source>
</evidence>
<feature type="transmembrane region" description="Helical" evidence="3">
    <location>
        <begin position="35"/>
        <end position="52"/>
    </location>
</feature>
<dbReference type="PANTHER" id="PTHR38043">
    <property type="entry name" value="PROTEIN HEMX"/>
    <property type="match status" value="1"/>
</dbReference>
<evidence type="ECO:0000256" key="1">
    <source>
        <dbReference type="SAM" id="Coils"/>
    </source>
</evidence>
<evidence type="ECO:0000313" key="5">
    <source>
        <dbReference type="Proteomes" id="UP000348942"/>
    </source>
</evidence>
<feature type="region of interest" description="Disordered" evidence="2">
    <location>
        <begin position="1"/>
        <end position="31"/>
    </location>
</feature>
<accession>A0A5Q0TG86</accession>
<proteinExistence type="predicted"/>
<reference evidence="4 5" key="1">
    <citation type="submission" date="2019-10" db="EMBL/GenBank/DDBJ databases">
        <title>Vibrio sp. nov., isolated from Coralline algae surface.</title>
        <authorList>
            <person name="Geng Y."/>
            <person name="Zhang X."/>
        </authorList>
    </citation>
    <scope>NUCLEOTIDE SEQUENCE [LARGE SCALE GENOMIC DNA]</scope>
    <source>
        <strain evidence="4 5">SM1977</strain>
    </source>
</reference>
<dbReference type="RefSeq" id="WP_153448038.1">
    <property type="nucleotide sequence ID" value="NZ_CP045699.1"/>
</dbReference>
<feature type="coiled-coil region" evidence="1">
    <location>
        <begin position="64"/>
        <end position="99"/>
    </location>
</feature>
<keyword evidence="3" id="KW-0812">Transmembrane</keyword>
<keyword evidence="3" id="KW-0472">Membrane</keyword>
<feature type="compositionally biased region" description="Low complexity" evidence="2">
    <location>
        <begin position="9"/>
        <end position="23"/>
    </location>
</feature>
<keyword evidence="3" id="KW-1133">Transmembrane helix</keyword>